<feature type="domain" description="Enoyl reductase (ER)" evidence="1">
    <location>
        <begin position="15"/>
        <end position="314"/>
    </location>
</feature>
<name>A0A561BY06_9ACTN</name>
<comment type="caution">
    <text evidence="2">The sequence shown here is derived from an EMBL/GenBank/DDBJ whole genome shotgun (WGS) entry which is preliminary data.</text>
</comment>
<dbReference type="SMART" id="SM00829">
    <property type="entry name" value="PKS_ER"/>
    <property type="match status" value="1"/>
</dbReference>
<dbReference type="Proteomes" id="UP000318380">
    <property type="component" value="Unassembled WGS sequence"/>
</dbReference>
<dbReference type="SUPFAM" id="SSF51735">
    <property type="entry name" value="NAD(P)-binding Rossmann-fold domains"/>
    <property type="match status" value="1"/>
</dbReference>
<organism evidence="2 3">
    <name type="scientific">Kribbella amoyensis</name>
    <dbReference type="NCBI Taxonomy" id="996641"/>
    <lineage>
        <taxon>Bacteria</taxon>
        <taxon>Bacillati</taxon>
        <taxon>Actinomycetota</taxon>
        <taxon>Actinomycetes</taxon>
        <taxon>Propionibacteriales</taxon>
        <taxon>Kribbellaceae</taxon>
        <taxon>Kribbella</taxon>
    </lineage>
</organism>
<evidence type="ECO:0000313" key="2">
    <source>
        <dbReference type="EMBL" id="TWD83765.1"/>
    </source>
</evidence>
<dbReference type="InterPro" id="IPR013154">
    <property type="entry name" value="ADH-like_N"/>
</dbReference>
<dbReference type="RefSeq" id="WP_145810644.1">
    <property type="nucleotide sequence ID" value="NZ_VIVK01000001.1"/>
</dbReference>
<dbReference type="AlphaFoldDB" id="A0A561BY06"/>
<reference evidence="2 3" key="1">
    <citation type="submission" date="2019-06" db="EMBL/GenBank/DDBJ databases">
        <title>Sequencing the genomes of 1000 actinobacteria strains.</title>
        <authorList>
            <person name="Klenk H.-P."/>
        </authorList>
    </citation>
    <scope>NUCLEOTIDE SEQUENCE [LARGE SCALE GENOMIC DNA]</scope>
    <source>
        <strain evidence="2 3">DSM 24683</strain>
    </source>
</reference>
<dbReference type="Gene3D" id="3.40.50.720">
    <property type="entry name" value="NAD(P)-binding Rossmann-like Domain"/>
    <property type="match status" value="1"/>
</dbReference>
<dbReference type="PANTHER" id="PTHR43677">
    <property type="entry name" value="SHORT-CHAIN DEHYDROGENASE/REDUCTASE"/>
    <property type="match status" value="1"/>
</dbReference>
<keyword evidence="3" id="KW-1185">Reference proteome</keyword>
<dbReference type="InterPro" id="IPR020843">
    <property type="entry name" value="ER"/>
</dbReference>
<dbReference type="InterPro" id="IPR051397">
    <property type="entry name" value="Zn-ADH-like_protein"/>
</dbReference>
<dbReference type="SUPFAM" id="SSF50129">
    <property type="entry name" value="GroES-like"/>
    <property type="match status" value="1"/>
</dbReference>
<dbReference type="InterPro" id="IPR036291">
    <property type="entry name" value="NAD(P)-bd_dom_sf"/>
</dbReference>
<dbReference type="Gene3D" id="3.90.180.10">
    <property type="entry name" value="Medium-chain alcohol dehydrogenases, catalytic domain"/>
    <property type="match status" value="1"/>
</dbReference>
<protein>
    <submittedName>
        <fullName evidence="2">NADPH:quinone reductase-like Zn-dependent oxidoreductase</fullName>
    </submittedName>
</protein>
<gene>
    <name evidence="2" type="ORF">FB561_4934</name>
</gene>
<dbReference type="EMBL" id="VIVK01000001">
    <property type="protein sequence ID" value="TWD83765.1"/>
    <property type="molecule type" value="Genomic_DNA"/>
</dbReference>
<accession>A0A561BY06</accession>
<dbReference type="OrthoDB" id="3571427at2"/>
<evidence type="ECO:0000313" key="3">
    <source>
        <dbReference type="Proteomes" id="UP000318380"/>
    </source>
</evidence>
<dbReference type="InterPro" id="IPR011032">
    <property type="entry name" value="GroES-like_sf"/>
</dbReference>
<dbReference type="PANTHER" id="PTHR43677:SF4">
    <property type="entry name" value="QUINONE OXIDOREDUCTASE-LIKE PROTEIN 2"/>
    <property type="match status" value="1"/>
</dbReference>
<dbReference type="Pfam" id="PF08240">
    <property type="entry name" value="ADH_N"/>
    <property type="match status" value="1"/>
</dbReference>
<sequence>MNARLGTVLRSYGPGQQLKAEEAELTVGPGETLVELQVAPVTQLDRTVLAGKLAQQLQPPFVPGTEGAGVVLESGTHAAGSRVLIRGGGVGVSRPGTWGTLAVVPDGSVHPLPDELDAASAMALLASALTAHTAVRRVAQVVPGETVVVTGATGLVGRLAAAVARSAGAAKVIGLARAGESADPLHGLVDQVVRVDELGQVGRELPWCDAVIDTVGGPVTSGVMSHITPGGRVAVLGYTAGEFATLDLHQLIGRDLRVLPVNMQRTVIEPGAVTQVLADIAPARIAVELELIPATQAEAVLDLLSRGTPERRVLLDLTRLR</sequence>
<proteinExistence type="predicted"/>
<evidence type="ECO:0000259" key="1">
    <source>
        <dbReference type="SMART" id="SM00829"/>
    </source>
</evidence>
<dbReference type="GO" id="GO:0016491">
    <property type="term" value="F:oxidoreductase activity"/>
    <property type="evidence" value="ECO:0007669"/>
    <property type="project" value="InterPro"/>
</dbReference>